<dbReference type="Pfam" id="PF13424">
    <property type="entry name" value="TPR_12"/>
    <property type="match status" value="2"/>
</dbReference>
<dbReference type="Gene3D" id="3.40.50.300">
    <property type="entry name" value="P-loop containing nucleotide triphosphate hydrolases"/>
    <property type="match status" value="1"/>
</dbReference>
<accession>A0A3D8S9A6</accession>
<reference evidence="2 3" key="1">
    <citation type="journal article" date="2018" name="IMA Fungus">
        <title>IMA Genome-F 9: Draft genome sequence of Annulohypoxylon stygium, Aspergillus mulundensis, Berkeleyomyces basicola (syn. Thielaviopsis basicola), Ceratocystis smalleyi, two Cercospora beticola strains, Coleophoma cylindrospora, Fusarium fracticaudum, Phialophora cf. hyalina, and Morchella septimelata.</title>
        <authorList>
            <person name="Wingfield B.D."/>
            <person name="Bills G.F."/>
            <person name="Dong Y."/>
            <person name="Huang W."/>
            <person name="Nel W.J."/>
            <person name="Swalarsk-Parry B.S."/>
            <person name="Vaghefi N."/>
            <person name="Wilken P.M."/>
            <person name="An Z."/>
            <person name="de Beer Z.W."/>
            <person name="De Vos L."/>
            <person name="Chen L."/>
            <person name="Duong T.A."/>
            <person name="Gao Y."/>
            <person name="Hammerbacher A."/>
            <person name="Kikkert J.R."/>
            <person name="Li Y."/>
            <person name="Li H."/>
            <person name="Li K."/>
            <person name="Li Q."/>
            <person name="Liu X."/>
            <person name="Ma X."/>
            <person name="Naidoo K."/>
            <person name="Pethybridge S.J."/>
            <person name="Sun J."/>
            <person name="Steenkamp E.T."/>
            <person name="van der Nest M.A."/>
            <person name="van Wyk S."/>
            <person name="Wingfield M.J."/>
            <person name="Xiong C."/>
            <person name="Yue Q."/>
            <person name="Zhang X."/>
        </authorList>
    </citation>
    <scope>NUCLEOTIDE SEQUENCE [LARGE SCALE GENOMIC DNA]</scope>
    <source>
        <strain evidence="2 3">BP5796</strain>
    </source>
</reference>
<dbReference type="InterPro" id="IPR053137">
    <property type="entry name" value="NLR-like"/>
</dbReference>
<evidence type="ECO:0000313" key="2">
    <source>
        <dbReference type="EMBL" id="RDW82929.1"/>
    </source>
</evidence>
<dbReference type="SUPFAM" id="SSF52540">
    <property type="entry name" value="P-loop containing nucleoside triphosphate hydrolases"/>
    <property type="match status" value="1"/>
</dbReference>
<dbReference type="AlphaFoldDB" id="A0A3D8S9A6"/>
<proteinExistence type="predicted"/>
<evidence type="ECO:0000313" key="3">
    <source>
        <dbReference type="Proteomes" id="UP000256328"/>
    </source>
</evidence>
<protein>
    <recommendedName>
        <fullName evidence="4">NB-ARC domain-containing protein</fullName>
    </recommendedName>
</protein>
<dbReference type="Gene3D" id="1.25.40.10">
    <property type="entry name" value="Tetratricopeptide repeat domain"/>
    <property type="match status" value="2"/>
</dbReference>
<dbReference type="InterPro" id="IPR011990">
    <property type="entry name" value="TPR-like_helical_dom_sf"/>
</dbReference>
<feature type="region of interest" description="Disordered" evidence="1">
    <location>
        <begin position="1076"/>
        <end position="1110"/>
    </location>
</feature>
<comment type="caution">
    <text evidence="2">The sequence shown here is derived from an EMBL/GenBank/DDBJ whole genome shotgun (WGS) entry which is preliminary data.</text>
</comment>
<evidence type="ECO:0008006" key="4">
    <source>
        <dbReference type="Google" id="ProtNLM"/>
    </source>
</evidence>
<dbReference type="Pfam" id="PF13374">
    <property type="entry name" value="TPR_10"/>
    <property type="match status" value="1"/>
</dbReference>
<dbReference type="SUPFAM" id="SSF48452">
    <property type="entry name" value="TPR-like"/>
    <property type="match status" value="2"/>
</dbReference>
<dbReference type="OrthoDB" id="5086500at2759"/>
<dbReference type="EMBL" id="PDLN01000006">
    <property type="protein sequence ID" value="RDW82929.1"/>
    <property type="molecule type" value="Genomic_DNA"/>
</dbReference>
<evidence type="ECO:0000256" key="1">
    <source>
        <dbReference type="SAM" id="MobiDB-lite"/>
    </source>
</evidence>
<dbReference type="InterPro" id="IPR027417">
    <property type="entry name" value="P-loop_NTPase"/>
</dbReference>
<dbReference type="Proteomes" id="UP000256328">
    <property type="component" value="Unassembled WGS sequence"/>
</dbReference>
<keyword evidence="3" id="KW-1185">Reference proteome</keyword>
<organism evidence="2 3">
    <name type="scientific">Coleophoma crateriformis</name>
    <dbReference type="NCBI Taxonomy" id="565419"/>
    <lineage>
        <taxon>Eukaryota</taxon>
        <taxon>Fungi</taxon>
        <taxon>Dikarya</taxon>
        <taxon>Ascomycota</taxon>
        <taxon>Pezizomycotina</taxon>
        <taxon>Leotiomycetes</taxon>
        <taxon>Helotiales</taxon>
        <taxon>Dermateaceae</taxon>
        <taxon>Coleophoma</taxon>
    </lineage>
</organism>
<sequence>MAEPFSILTATAGLFDVLLRSGSFIKDILDSAGKIDEDILGLNHELEALIAVNTSLEEAYHAEKHQQTGSSQADKSRVASLWRNVNTQLIDCRKTVKEIETLIGEIIGKGSSLRPRLGDKIGGKIESLKKALRSEQKAKELQDIRLRLVNHQNSLQVLFTALTLAYARNSQSATDISLGHLSQEVQLIGFKLQSQIASLRRKSSSSNNSNVWDAINAAAAVATLVSINKHFYIPQTISSIFTGREQLLERLQTYFDVFGELTNPTGIQKRFVVYGLGGSGKTQFCCKFAQHNRQNFWGIFCIDATSPETAEHSFSKILKIAKIEPSEGSSQRAARDWLSSLERPWLLIIDNADESSIPLESYFPDGERGCILVTSRDHTKKVHGTVGSKFYHFEKLETHEANDLLLKAACLPSPWDASTIASADSIASALGFLPLALVQAGKAIMNGLCTLANYVDHYYKSWERIRHARKKSRYTAENETNWNVYSSYEINLKSLEESPEEGAKDALELLKMFSCFHCENIQIDFLIHVAINPQMEREQQKKDKHEEEQMLILARPKTWTKYFQERLFGIVEFISRDRSPPFLPSVLREAPNASTYDELRLRHALGRLSRMSLITYHESADNYSMHPLVHTWVRERPEMNIAEQGLWCQTAITALAQSIILPPHGSSEKEEDMRRSLLPHINHARKRQSEINAKIDEHRRQERATWMPFMKQEFGRRQALEFAKFSRVYQECGLWKEAEELQVNVKDFVCGKLGNEHPASIGIMLFLSATYWNQARTNEAAELQEQVYQACLKSLGPSHPKTLKVMDTLGSSRCFQGRFKASLELHEQAIEGMKKTELVKREDLYIAMGNLGRILWRYFRYEDAKDAHEQALEGLHRILGATHLQTLIAKEDLAVSCLDCGEAWLDRAHELMIEVLKQRESRLGKEQPFTLLAVCNLARVKSALRRNDEAEALFKGAIPIAERSLGENHFGTLAGKTHFAQVLVKQKRYDEAEEVFLKVIEKQRYASAARDDGDHPNRILALWYLVQCYQLHSKINQALLRVRELEMVVTTIGGEGLGTLHPFAKKLAAKRHELELQRTNGSESSQLPDLNRSAEARTYPHKSAAKMPTW</sequence>
<name>A0A3D8S9A6_9HELO</name>
<gene>
    <name evidence="2" type="ORF">BP5796_04420</name>
</gene>
<dbReference type="PANTHER" id="PTHR46082">
    <property type="entry name" value="ATP/GTP-BINDING PROTEIN-RELATED"/>
    <property type="match status" value="1"/>
</dbReference>
<dbReference type="PANTHER" id="PTHR46082:SF6">
    <property type="entry name" value="AAA+ ATPASE DOMAIN-CONTAINING PROTEIN-RELATED"/>
    <property type="match status" value="1"/>
</dbReference>
<feature type="compositionally biased region" description="Polar residues" evidence="1">
    <location>
        <begin position="1077"/>
        <end position="1088"/>
    </location>
</feature>